<evidence type="ECO:0000256" key="1">
    <source>
        <dbReference type="SAM" id="SignalP"/>
    </source>
</evidence>
<feature type="chain" id="PRO_5011704655" description="YMGG-like Gly-zipper" evidence="1">
    <location>
        <begin position="24"/>
        <end position="92"/>
    </location>
</feature>
<dbReference type="STRING" id="1114924.SAMN05216258_102460"/>
<evidence type="ECO:0000313" key="2">
    <source>
        <dbReference type="EMBL" id="SFH83319.1"/>
    </source>
</evidence>
<evidence type="ECO:0008006" key="4">
    <source>
        <dbReference type="Google" id="ProtNLM"/>
    </source>
</evidence>
<name>A0A1I3D9P3_9RHOB</name>
<proteinExistence type="predicted"/>
<keyword evidence="3" id="KW-1185">Reference proteome</keyword>
<dbReference type="RefSeq" id="WP_092858527.1">
    <property type="nucleotide sequence ID" value="NZ_FOQH01000002.1"/>
</dbReference>
<sequence length="92" mass="8766">MSSTRIINSRIALGAGVAALLLAAGCGNSTGERALSGGAIGAGVGAGAAAVTGGDWATGAILGGAAGAATGALTDSDDIDLNGNNRKKRRRW</sequence>
<organism evidence="2 3">
    <name type="scientific">Albimonas pacifica</name>
    <dbReference type="NCBI Taxonomy" id="1114924"/>
    <lineage>
        <taxon>Bacteria</taxon>
        <taxon>Pseudomonadati</taxon>
        <taxon>Pseudomonadota</taxon>
        <taxon>Alphaproteobacteria</taxon>
        <taxon>Rhodobacterales</taxon>
        <taxon>Paracoccaceae</taxon>
        <taxon>Albimonas</taxon>
    </lineage>
</organism>
<dbReference type="EMBL" id="FOQH01000002">
    <property type="protein sequence ID" value="SFH83319.1"/>
    <property type="molecule type" value="Genomic_DNA"/>
</dbReference>
<dbReference type="Proteomes" id="UP000199377">
    <property type="component" value="Unassembled WGS sequence"/>
</dbReference>
<feature type="signal peptide" evidence="1">
    <location>
        <begin position="1"/>
        <end position="23"/>
    </location>
</feature>
<gene>
    <name evidence="2" type="ORF">SAMN05216258_102460</name>
</gene>
<keyword evidence="1" id="KW-0732">Signal</keyword>
<evidence type="ECO:0000313" key="3">
    <source>
        <dbReference type="Proteomes" id="UP000199377"/>
    </source>
</evidence>
<reference evidence="2 3" key="1">
    <citation type="submission" date="2016-10" db="EMBL/GenBank/DDBJ databases">
        <authorList>
            <person name="de Groot N.N."/>
        </authorList>
    </citation>
    <scope>NUCLEOTIDE SEQUENCE [LARGE SCALE GENOMIC DNA]</scope>
    <source>
        <strain evidence="2 3">CGMCC 1.11030</strain>
    </source>
</reference>
<dbReference type="AlphaFoldDB" id="A0A1I3D9P3"/>
<protein>
    <recommendedName>
        <fullName evidence="4">YMGG-like Gly-zipper</fullName>
    </recommendedName>
</protein>
<accession>A0A1I3D9P3</accession>
<dbReference type="PROSITE" id="PS51257">
    <property type="entry name" value="PROKAR_LIPOPROTEIN"/>
    <property type="match status" value="1"/>
</dbReference>